<dbReference type="Proteomes" id="UP001596353">
    <property type="component" value="Unassembled WGS sequence"/>
</dbReference>
<comment type="similarity">
    <text evidence="3 12">Belongs to the CcmD/CycX/HelD family.</text>
</comment>
<evidence type="ECO:0000256" key="8">
    <source>
        <dbReference type="ARBA" id="ARBA00022692"/>
    </source>
</evidence>
<comment type="subcellular location">
    <subcellularLocation>
        <location evidence="2 12">Cell inner membrane</location>
        <topology evidence="2 12">Single-pass membrane protein</topology>
    </subcellularLocation>
</comment>
<feature type="transmembrane region" description="Helical" evidence="12">
    <location>
        <begin position="12"/>
        <end position="31"/>
    </location>
</feature>
<evidence type="ECO:0000256" key="6">
    <source>
        <dbReference type="ARBA" id="ARBA00022475"/>
    </source>
</evidence>
<dbReference type="NCBIfam" id="TIGR03141">
    <property type="entry name" value="cytochro_ccmD"/>
    <property type="match status" value="1"/>
</dbReference>
<keyword evidence="7 12" id="KW-0997">Cell inner membrane</keyword>
<keyword evidence="5 12" id="KW-0813">Transport</keyword>
<proteinExistence type="inferred from homology"/>
<evidence type="ECO:0000256" key="1">
    <source>
        <dbReference type="ARBA" id="ARBA00002442"/>
    </source>
</evidence>
<protein>
    <recommendedName>
        <fullName evidence="4 12">Heme exporter protein D</fullName>
    </recommendedName>
</protein>
<dbReference type="Pfam" id="PF04995">
    <property type="entry name" value="CcmD"/>
    <property type="match status" value="1"/>
</dbReference>
<keyword evidence="10 12" id="KW-1133">Transmembrane helix</keyword>
<organism evidence="13 14">
    <name type="scientific">Sulfitobacter porphyrae</name>
    <dbReference type="NCBI Taxonomy" id="1246864"/>
    <lineage>
        <taxon>Bacteria</taxon>
        <taxon>Pseudomonadati</taxon>
        <taxon>Pseudomonadota</taxon>
        <taxon>Alphaproteobacteria</taxon>
        <taxon>Rhodobacterales</taxon>
        <taxon>Roseobacteraceae</taxon>
        <taxon>Sulfitobacter</taxon>
    </lineage>
</organism>
<comment type="caution">
    <text evidence="13">The sequence shown here is derived from an EMBL/GenBank/DDBJ whole genome shotgun (WGS) entry which is preliminary data.</text>
</comment>
<evidence type="ECO:0000313" key="13">
    <source>
        <dbReference type="EMBL" id="MFC6760347.1"/>
    </source>
</evidence>
<evidence type="ECO:0000256" key="11">
    <source>
        <dbReference type="ARBA" id="ARBA00023136"/>
    </source>
</evidence>
<keyword evidence="9 12" id="KW-0201">Cytochrome c-type biogenesis</keyword>
<evidence type="ECO:0000256" key="5">
    <source>
        <dbReference type="ARBA" id="ARBA00022448"/>
    </source>
</evidence>
<name>A0ABW2B5A4_9RHOB</name>
<evidence type="ECO:0000256" key="10">
    <source>
        <dbReference type="ARBA" id="ARBA00022989"/>
    </source>
</evidence>
<evidence type="ECO:0000256" key="12">
    <source>
        <dbReference type="RuleBase" id="RU363101"/>
    </source>
</evidence>
<comment type="function">
    <text evidence="1 12">Required for the export of heme to the periplasm for the biogenesis of c-type cytochromes.</text>
</comment>
<keyword evidence="6 12" id="KW-1003">Cell membrane</keyword>
<keyword evidence="14" id="KW-1185">Reference proteome</keyword>
<evidence type="ECO:0000256" key="3">
    <source>
        <dbReference type="ARBA" id="ARBA00008741"/>
    </source>
</evidence>
<dbReference type="InterPro" id="IPR007078">
    <property type="entry name" value="Haem_export_protD_CcmD"/>
</dbReference>
<keyword evidence="11 12" id="KW-0472">Membrane</keyword>
<sequence>MMPELGKYAVEVLSAYAVSLLLLAVLVLWTLRRGRAARATLDAAEKEAGRHG</sequence>
<evidence type="ECO:0000256" key="7">
    <source>
        <dbReference type="ARBA" id="ARBA00022519"/>
    </source>
</evidence>
<gene>
    <name evidence="13" type="primary">ccmD</name>
    <name evidence="13" type="ORF">ACFQFQ_14015</name>
</gene>
<evidence type="ECO:0000256" key="4">
    <source>
        <dbReference type="ARBA" id="ARBA00016461"/>
    </source>
</evidence>
<evidence type="ECO:0000256" key="9">
    <source>
        <dbReference type="ARBA" id="ARBA00022748"/>
    </source>
</evidence>
<dbReference type="EMBL" id="JBHSWG010000001">
    <property type="protein sequence ID" value="MFC6760347.1"/>
    <property type="molecule type" value="Genomic_DNA"/>
</dbReference>
<evidence type="ECO:0000313" key="14">
    <source>
        <dbReference type="Proteomes" id="UP001596353"/>
    </source>
</evidence>
<keyword evidence="8 12" id="KW-0812">Transmembrane</keyword>
<reference evidence="14" key="1">
    <citation type="journal article" date="2019" name="Int. J. Syst. Evol. Microbiol.">
        <title>The Global Catalogue of Microorganisms (GCM) 10K type strain sequencing project: providing services to taxonomists for standard genome sequencing and annotation.</title>
        <authorList>
            <consortium name="The Broad Institute Genomics Platform"/>
            <consortium name="The Broad Institute Genome Sequencing Center for Infectious Disease"/>
            <person name="Wu L."/>
            <person name="Ma J."/>
        </authorList>
    </citation>
    <scope>NUCLEOTIDE SEQUENCE [LARGE SCALE GENOMIC DNA]</scope>
    <source>
        <strain evidence="14">CCUG 66188</strain>
    </source>
</reference>
<accession>A0ABW2B5A4</accession>
<evidence type="ECO:0000256" key="2">
    <source>
        <dbReference type="ARBA" id="ARBA00004377"/>
    </source>
</evidence>